<dbReference type="PANTHER" id="PTHR43580:SF3">
    <property type="entry name" value="6-PHOSPHOGLUCONATE DEHYDROGENASE FAMILY PROTEIN (AFU_ORTHOLOGUE AFUA_2G11600)"/>
    <property type="match status" value="1"/>
</dbReference>
<dbReference type="InterPro" id="IPR008927">
    <property type="entry name" value="6-PGluconate_DH-like_C_sf"/>
</dbReference>
<dbReference type="Pfam" id="PF03446">
    <property type="entry name" value="NAD_binding_2"/>
    <property type="match status" value="1"/>
</dbReference>
<evidence type="ECO:0000313" key="5">
    <source>
        <dbReference type="EMBL" id="EDU44201.1"/>
    </source>
</evidence>
<evidence type="ECO:0000256" key="1">
    <source>
        <dbReference type="ARBA" id="ARBA00007598"/>
    </source>
</evidence>
<dbReference type="HOGENOM" id="CLU_035117_5_1_1"/>
<dbReference type="eggNOG" id="KOG0409">
    <property type="taxonomic scope" value="Eukaryota"/>
</dbReference>
<dbReference type="Gene3D" id="3.40.50.720">
    <property type="entry name" value="NAD(P)-binding Rossmann-like Domain"/>
    <property type="match status" value="1"/>
</dbReference>
<dbReference type="InterPro" id="IPR036291">
    <property type="entry name" value="NAD(P)-bd_dom_sf"/>
</dbReference>
<proteinExistence type="inferred from homology"/>
<dbReference type="PANTHER" id="PTHR43580">
    <property type="entry name" value="OXIDOREDUCTASE GLYR1-RELATED"/>
    <property type="match status" value="1"/>
</dbReference>
<protein>
    <submittedName>
        <fullName evidence="5">6-phosphogluconate dehydrogenase 2</fullName>
    </submittedName>
</protein>
<dbReference type="GO" id="GO:0016491">
    <property type="term" value="F:oxidoreductase activity"/>
    <property type="evidence" value="ECO:0007669"/>
    <property type="project" value="UniProtKB-KW"/>
</dbReference>
<dbReference type="EMBL" id="DS231630">
    <property type="protein sequence ID" value="EDU44201.1"/>
    <property type="molecule type" value="Genomic_DNA"/>
</dbReference>
<evidence type="ECO:0000256" key="2">
    <source>
        <dbReference type="ARBA" id="ARBA00023002"/>
    </source>
</evidence>
<dbReference type="Gene3D" id="1.10.1040.10">
    <property type="entry name" value="N-(1-d-carboxylethyl)-l-norvaline Dehydrogenase, domain 2"/>
    <property type="match status" value="1"/>
</dbReference>
<accession>B2WME1</accession>
<dbReference type="Proteomes" id="UP000001471">
    <property type="component" value="Unassembled WGS sequence"/>
</dbReference>
<feature type="domain" description="6-phosphogluconate dehydrogenase NADP-binding" evidence="4">
    <location>
        <begin position="5"/>
        <end position="157"/>
    </location>
</feature>
<gene>
    <name evidence="5" type="ORF">PTRG_11151</name>
</gene>
<evidence type="ECO:0000259" key="4">
    <source>
        <dbReference type="Pfam" id="PF03446"/>
    </source>
</evidence>
<dbReference type="SUPFAM" id="SSF51735">
    <property type="entry name" value="NAD(P)-binding Rossmann-fold domains"/>
    <property type="match status" value="1"/>
</dbReference>
<dbReference type="AlphaFoldDB" id="B2WME1"/>
<dbReference type="OrthoDB" id="435038at2759"/>
<reference evidence="6" key="1">
    <citation type="journal article" date="2013" name="G3 (Bethesda)">
        <title>Comparative genomics of a plant-pathogenic fungus, Pyrenophora tritici-repentis, reveals transduplication and the impact of repeat elements on pathogenicity and population divergence.</title>
        <authorList>
            <person name="Manning V.A."/>
            <person name="Pandelova I."/>
            <person name="Dhillon B."/>
            <person name="Wilhelm L.J."/>
            <person name="Goodwin S.B."/>
            <person name="Berlin A.M."/>
            <person name="Figueroa M."/>
            <person name="Freitag M."/>
            <person name="Hane J.K."/>
            <person name="Henrissat B."/>
            <person name="Holman W.H."/>
            <person name="Kodira C.D."/>
            <person name="Martin J."/>
            <person name="Oliver R.P."/>
            <person name="Robbertse B."/>
            <person name="Schackwitz W."/>
            <person name="Schwartz D.C."/>
            <person name="Spatafora J.W."/>
            <person name="Turgeon B.G."/>
            <person name="Yandava C."/>
            <person name="Young S."/>
            <person name="Zhou S."/>
            <person name="Zeng Q."/>
            <person name="Grigoriev I.V."/>
            <person name="Ma L.-J."/>
            <person name="Ciuffetti L.M."/>
        </authorList>
    </citation>
    <scope>NUCLEOTIDE SEQUENCE [LARGE SCALE GENOMIC DNA]</scope>
    <source>
        <strain evidence="6">Pt-1C-BFP</strain>
    </source>
</reference>
<dbReference type="InterPro" id="IPR006115">
    <property type="entry name" value="6PGDH_NADP-bd"/>
</dbReference>
<comment type="similarity">
    <text evidence="1">Belongs to the HIBADH-related family. NP60 subfamily.</text>
</comment>
<sequence length="312" mass="33439">MAPQLAWIGLGNMGRASTPHHQNLVEKGQLDKPLIIYNRTKSRAEDLSSKLGTSKTKVVDTVNDAVKAAGIIFMCLGDDAAVNSAVDAMLQEDVNGKLIVDCSTVHPDTTNALDKRITDKGAGFVGMPVFGAPAMADNGQLVCVTAGQKASCDRVVPYTTGVMGRANIDYSGQPAGNATLMKVIGNTFILNMVSQLSEGHVLAEKSGLGVDNLHTFISTMFPGPYTAYSQRMLDGDYYKREEPLFHVDLARKDARHAMSLAESNGAKESMKMLGLAQKRLDGVKSELGDRGDIPSVYGVVRKESGLEFKNKG</sequence>
<dbReference type="GO" id="GO:0050661">
    <property type="term" value="F:NADP binding"/>
    <property type="evidence" value="ECO:0007669"/>
    <property type="project" value="InterPro"/>
</dbReference>
<dbReference type="InterPro" id="IPR051265">
    <property type="entry name" value="HIBADH-related_NP60_sf"/>
</dbReference>
<dbReference type="GO" id="GO:0051287">
    <property type="term" value="F:NAD binding"/>
    <property type="evidence" value="ECO:0007669"/>
    <property type="project" value="InterPro"/>
</dbReference>
<evidence type="ECO:0000313" key="6">
    <source>
        <dbReference type="Proteomes" id="UP000001471"/>
    </source>
</evidence>
<dbReference type="InterPro" id="IPR015815">
    <property type="entry name" value="HIBADH-related"/>
</dbReference>
<dbReference type="InterPro" id="IPR013328">
    <property type="entry name" value="6PGD_dom2"/>
</dbReference>
<evidence type="ECO:0000256" key="3">
    <source>
        <dbReference type="PIRSR" id="PIRSR000103-1"/>
    </source>
</evidence>
<dbReference type="OMA" id="IFSCIAN"/>
<dbReference type="SUPFAM" id="SSF48179">
    <property type="entry name" value="6-phosphogluconate dehydrogenase C-terminal domain-like"/>
    <property type="match status" value="1"/>
</dbReference>
<feature type="active site" evidence="3">
    <location>
        <position position="182"/>
    </location>
</feature>
<organism evidence="5 6">
    <name type="scientific">Pyrenophora tritici-repentis (strain Pt-1C-BFP)</name>
    <name type="common">Wheat tan spot fungus</name>
    <name type="synonym">Drechslera tritici-repentis</name>
    <dbReference type="NCBI Taxonomy" id="426418"/>
    <lineage>
        <taxon>Eukaryota</taxon>
        <taxon>Fungi</taxon>
        <taxon>Dikarya</taxon>
        <taxon>Ascomycota</taxon>
        <taxon>Pezizomycotina</taxon>
        <taxon>Dothideomycetes</taxon>
        <taxon>Pleosporomycetidae</taxon>
        <taxon>Pleosporales</taxon>
        <taxon>Pleosporineae</taxon>
        <taxon>Pleosporaceae</taxon>
        <taxon>Pyrenophora</taxon>
    </lineage>
</organism>
<name>B2WME1_PYRTR</name>
<dbReference type="PIRSF" id="PIRSF000103">
    <property type="entry name" value="HIBADH"/>
    <property type="match status" value="1"/>
</dbReference>
<dbReference type="STRING" id="426418.B2WME1"/>
<keyword evidence="2" id="KW-0560">Oxidoreductase</keyword>
<dbReference type="InParanoid" id="B2WME1"/>